<feature type="repeat" description="WD" evidence="3">
    <location>
        <begin position="1618"/>
        <end position="1659"/>
    </location>
</feature>
<sequence length="2791" mass="332825">MNNLKYGKSNLKQEVEIIANFQQIIQNQTINNQNIQLGGGGQTQMTSQTQFESVKVEQKENEQDFFKQDIFQYLQFQSSLLKNLLSNKIEDDQIKQLNKIIQWFLSKGQDFIEISSQNKLDQRQLQIIQEAIQYLLKSTIYTPTLMLSFSLIQLAQNLFHVLYQQARIYDYKEILSYYSKSYNDDLQQIEEKFQNLQGLKEIFDDKCNLMRIQIQYLRNNERSNLQAFSFIFQQNKYENQNEVIFELLEDAKSLFKEEQNDMQKHHVNYFFQSLKWTIIKMIINHKNVSIDELVNQLSKGYHSIIQNQQQRVIFEFFLMLLDLILFNNCNGNNDKFNQLSMQLGYLYFQDKKNIWEDFLQTKCDRQMKCYLAFYFTLIVKKSHHQQQKIVSAFQSYIKLIQNSEQNIIFLEENNLDNLVIHIIDKNQKEDKKKYYIKQMREKKEIIQKRYRNKIQNNFNSINIKVISEQNKVALLFDEFDIDFTYQNDEQQSVIFDFLWNNKNKSDVLLIKGKAGSGKTTSLKRLEFFLWNLYDSKSDKKQWIPLYVELSNIEDPHFEIWKKTLKQIFDFNKEERRCFQKDIEDGKLHIVLLFDGYDELKTDQQKINLIKKNKIFLNQLGKNVKVIITTRIETLNQKGYQVLFKGEKNLTDVQIIDFEDNQIQQYLEQYCIKAFRKEIYDFYEKIYIDDQLNFVFKNDEMEEIFQYIWKIFFYEDLQKIVKNSKKSQSFLMCNEDFSKMINKLITILECEHLQPQRLQEFQDRFKKLQNQSQLMEILEKYQIKELIQTPYAFKIILKVLENKYKFEKVKETRKIKFESMLEIVMNEQIIYNDQAEQDEYSQNLMDKLDEVEFFESFKIESLVKENNKFSDTDLVIIDQALELSKFTLYQIYKLYIDQHHKKQEKKINNCANYTIEVKDFIGQINNFEMELAVNMSKEDIIHLNVKKLVKNFFKQNYFEEVKYDPLIKCALIKLDNNIVAFQHKSIQDFFVGKYIMKFFKDFNRSVEENIESSIYNQNNFNLSHQQFEAALDFIKNDLKNLQNIKTNLIYVVELSKQGKCIRAASNSIFLINYLKLDLIGQNLSGIQLEDTNVSGLNFFGSNLDGSRFEEVKIQYCNFNNTSLKDVEWLNTPWNHVEILKGEKGVEIVDFIISPDNRFLITCGRCSLLIWNLEINGKIKNLTFPMNINTCVFSSDSSKFLISLQGFIQIYLIDRQDIKLLLFTPYQNGLKFTFYNNEDKIICTEMNQIQVNYYTQNEQFPFQSFPMYFQNLAILDFNQESEKWTEDILFRKQFTAFQLKKNGDILLGKEDGSISELTIQNKQEKCISQFIHKSQISQLQETQFEFLKELGQINKLTIIISTSKDLVNIFWYNSKSQTYQKVNSLPSSQINGQLPRYLSFNIKDLILIIKDHIVFYDKSKIIELKQDKIFEESNCIIQQDLKSQQHLNFIIQNNLEFDEPIFVAKNNCIEIYNNNETLDRLQRKDLTSQQILSMKFCVDDCLITYNKDETIRFFIYQNSQLYEIKDFIKGQVKNLSSTFVEKNYQQRILKIVVQTQKNELTIYQVQILQFKIISQDQIIQDKDSKISYFLFSQDGNIIYLSIDNKIYSIIIQNKQQEQFQLKHEQEIQSMYLSNTNKFLISYSLDNVIFIWDIGQKQVIHQLRDKKIVDLLFKTDNEFILKTQNSIIWYNINIFDDKNLLKIKKYYELEENLENNNQQQSINLIKIQDAAKCQKNTIEFEEYYDQNLQSWKSRQVQQNIYSEFITIKKGNNMILKHLIEGDQTKVLMLDEEMQEIVFINKDIIISKMNGNILNIVFTNKMETEEELQFNSFVIKEEEKSSYTIIATQLNQNIQLNKINNNKQWYTTSIDTEAEDIQTFLAISNNCDYLAQAIQQKINIYLIKYFDFPIKLSTINIDYEVKQIDISNCYKIYVQSQDFLYKYQNLEQITKIQSNLQCEPNKIHLNYNNKLLAIQLKNCVQFYDISDQKFQQLQILADCFSSSIDNKSFAISNKDCVQYYDFDWKGLNNYLSVFEIGKDQIIANLFLVQDPNKIFVLTPNDIQIWKRSEKKLLSIVDIKNNKTKVLSNEKIAQIDIQRIIIGQKNISAKLYNREEYGFKACNLSFSWDGKYILYYKNNNHLVFQNLNNPQFEYTIKELEGQSNISFSAQSKYLINFSSEEKVIEYSEVKFLNLINGQTVFENYLNVWDAKILSKIKSIVKIPILKKQRKIQFYKESFISMINSQTICVYDIEELIKDCYDKLLIDCSKNINWFGMNKNETKFITVTLQNQITIFDLKTKKQLQIFHPRCQQIFWLEFTEDEKFMVLRDTADKLILWNLLENCEQLEIQDNLNLIGSAIGKEKSMCYFVKLENSLGITCQKQNQIVVYDLKDFKSYQLFMSIRAEQSEEIIRHYVYSNNSKIGTISVKQNKKDYFISIWNLKTKQKIEAFNISQLKWFFGSPNSDNYYIKEIPKQYSFGITHDNKFVHRYSSEEHIIEMHEFSNYEKNQPILNIFMKIQEAQLNSNESKLQVNNIGNKYITYHYNFQIRIIDLELYKKQVKVIRLEKFQDFLDYQYHKDYLLYKEKKDKKYNLKLLDYRNGQQFDLFDNICDKFIVAFSNDGQYFAQGWDNGLIKIYEYKIKNDKNIDFVPKDSWMSQIKKKIELIKYTSNDKILISSQDSELAFWNVSHFKDRQRAIQYMKIDFKIISIAISPNGSDIALNLESNMVQILTVDESKCNAENQNSQNQYIGCYKSLPKLEELMTQHCIVTENSKFQDQNQKQLKHLFQSEIQYDDE</sequence>
<evidence type="ECO:0000256" key="3">
    <source>
        <dbReference type="PROSITE-ProRule" id="PRU00221"/>
    </source>
</evidence>
<evidence type="ECO:0000256" key="4">
    <source>
        <dbReference type="SAM" id="Coils"/>
    </source>
</evidence>
<dbReference type="InterPro" id="IPR007111">
    <property type="entry name" value="NACHT_NTPase"/>
</dbReference>
<dbReference type="PANTHER" id="PTHR13720">
    <property type="entry name" value="WD-40 REPEAT PROTEIN"/>
    <property type="match status" value="1"/>
</dbReference>
<comment type="caution">
    <text evidence="6">The sequence shown here is derived from an EMBL/GenBank/DDBJ whole genome shotgun (WGS) entry which is preliminary data.</text>
</comment>
<keyword evidence="2" id="KW-0677">Repeat</keyword>
<dbReference type="OrthoDB" id="309409at2759"/>
<organism evidence="6 7">
    <name type="scientific">Paramecium sonneborni</name>
    <dbReference type="NCBI Taxonomy" id="65129"/>
    <lineage>
        <taxon>Eukaryota</taxon>
        <taxon>Sar</taxon>
        <taxon>Alveolata</taxon>
        <taxon>Ciliophora</taxon>
        <taxon>Intramacronucleata</taxon>
        <taxon>Oligohymenophorea</taxon>
        <taxon>Peniculida</taxon>
        <taxon>Parameciidae</taxon>
        <taxon>Paramecium</taxon>
    </lineage>
</organism>
<feature type="coiled-coil region" evidence="4">
    <location>
        <begin position="179"/>
        <end position="206"/>
    </location>
</feature>
<feature type="domain" description="NACHT" evidence="5">
    <location>
        <begin position="507"/>
        <end position="671"/>
    </location>
</feature>
<gene>
    <name evidence="6" type="ORF">PSON_ATCC_30995.1.T1050016</name>
</gene>
<name>A0A8S1QGC5_9CILI</name>
<dbReference type="PANTHER" id="PTHR13720:SF33">
    <property type="entry name" value="HELP DOMAIN-CONTAINING PROTEIN"/>
    <property type="match status" value="1"/>
</dbReference>
<dbReference type="InterPro" id="IPR050630">
    <property type="entry name" value="WD_repeat_EMAP"/>
</dbReference>
<dbReference type="Pfam" id="PF05729">
    <property type="entry name" value="NACHT"/>
    <property type="match status" value="1"/>
</dbReference>
<evidence type="ECO:0000313" key="6">
    <source>
        <dbReference type="EMBL" id="CAD8114081.1"/>
    </source>
</evidence>
<feature type="coiled-coil region" evidence="4">
    <location>
        <begin position="1700"/>
        <end position="1727"/>
    </location>
</feature>
<dbReference type="Pfam" id="PF00400">
    <property type="entry name" value="WD40"/>
    <property type="match status" value="1"/>
</dbReference>
<proteinExistence type="predicted"/>
<keyword evidence="4" id="KW-0175">Coiled coil</keyword>
<dbReference type="PROSITE" id="PS50082">
    <property type="entry name" value="WD_REPEATS_2"/>
    <property type="match status" value="1"/>
</dbReference>
<accession>A0A8S1QGC5</accession>
<dbReference type="InterPro" id="IPR001680">
    <property type="entry name" value="WD40_rpt"/>
</dbReference>
<dbReference type="Proteomes" id="UP000692954">
    <property type="component" value="Unassembled WGS sequence"/>
</dbReference>
<dbReference type="SMART" id="SM00320">
    <property type="entry name" value="WD40"/>
    <property type="match status" value="2"/>
</dbReference>
<evidence type="ECO:0000256" key="2">
    <source>
        <dbReference type="ARBA" id="ARBA00022737"/>
    </source>
</evidence>
<protein>
    <recommendedName>
        <fullName evidence="5">NACHT domain-containing protein</fullName>
    </recommendedName>
</protein>
<keyword evidence="1 3" id="KW-0853">WD repeat</keyword>
<keyword evidence="7" id="KW-1185">Reference proteome</keyword>
<dbReference type="EMBL" id="CAJJDN010000105">
    <property type="protein sequence ID" value="CAD8114081.1"/>
    <property type="molecule type" value="Genomic_DNA"/>
</dbReference>
<evidence type="ECO:0000313" key="7">
    <source>
        <dbReference type="Proteomes" id="UP000692954"/>
    </source>
</evidence>
<evidence type="ECO:0000259" key="5">
    <source>
        <dbReference type="Pfam" id="PF05729"/>
    </source>
</evidence>
<evidence type="ECO:0000256" key="1">
    <source>
        <dbReference type="ARBA" id="ARBA00022574"/>
    </source>
</evidence>
<reference evidence="6" key="1">
    <citation type="submission" date="2021-01" db="EMBL/GenBank/DDBJ databases">
        <authorList>
            <consortium name="Genoscope - CEA"/>
            <person name="William W."/>
        </authorList>
    </citation>
    <scope>NUCLEOTIDE SEQUENCE</scope>
</reference>